<dbReference type="AlphaFoldDB" id="A0A1V9ZVX0"/>
<organism evidence="4 5">
    <name type="scientific">Thraustotheca clavata</name>
    <dbReference type="NCBI Taxonomy" id="74557"/>
    <lineage>
        <taxon>Eukaryota</taxon>
        <taxon>Sar</taxon>
        <taxon>Stramenopiles</taxon>
        <taxon>Oomycota</taxon>
        <taxon>Saprolegniomycetes</taxon>
        <taxon>Saprolegniales</taxon>
        <taxon>Achlyaceae</taxon>
        <taxon>Thraustotheca</taxon>
    </lineage>
</organism>
<feature type="region of interest" description="Disordered" evidence="3">
    <location>
        <begin position="96"/>
        <end position="147"/>
    </location>
</feature>
<reference evidence="4 5" key="1">
    <citation type="journal article" date="2014" name="Genome Biol. Evol.">
        <title>The secreted proteins of Achlya hypogyna and Thraustotheca clavata identify the ancestral oomycete secretome and reveal gene acquisitions by horizontal gene transfer.</title>
        <authorList>
            <person name="Misner I."/>
            <person name="Blouin N."/>
            <person name="Leonard G."/>
            <person name="Richards T.A."/>
            <person name="Lane C.E."/>
        </authorList>
    </citation>
    <scope>NUCLEOTIDE SEQUENCE [LARGE SCALE GENOMIC DNA]</scope>
    <source>
        <strain evidence="4 5">ATCC 34112</strain>
    </source>
</reference>
<dbReference type="OrthoDB" id="10251809at2759"/>
<gene>
    <name evidence="4" type="ORF">THRCLA_05485</name>
</gene>
<proteinExistence type="predicted"/>
<keyword evidence="2" id="KW-0677">Repeat</keyword>
<dbReference type="Proteomes" id="UP000243217">
    <property type="component" value="Unassembled WGS sequence"/>
</dbReference>
<dbReference type="PANTHER" id="PTHR46093:SF3">
    <property type="entry name" value="ACYL-COA-BINDING DOMAIN-CONTAINING PROTEIN 4"/>
    <property type="match status" value="1"/>
</dbReference>
<dbReference type="STRING" id="74557.A0A1V9ZVX0"/>
<feature type="non-terminal residue" evidence="4">
    <location>
        <position position="1"/>
    </location>
</feature>
<dbReference type="Gene3D" id="2.120.10.80">
    <property type="entry name" value="Kelch-type beta propeller"/>
    <property type="match status" value="2"/>
</dbReference>
<evidence type="ECO:0000313" key="5">
    <source>
        <dbReference type="Proteomes" id="UP000243217"/>
    </source>
</evidence>
<dbReference type="EMBL" id="JNBS01001243">
    <property type="protein sequence ID" value="OQS02119.1"/>
    <property type="molecule type" value="Genomic_DNA"/>
</dbReference>
<comment type="caution">
    <text evidence="4">The sequence shown here is derived from an EMBL/GenBank/DDBJ whole genome shotgun (WGS) entry which is preliminary data.</text>
</comment>
<dbReference type="InterPro" id="IPR015915">
    <property type="entry name" value="Kelch-typ_b-propeller"/>
</dbReference>
<keyword evidence="5" id="KW-1185">Reference proteome</keyword>
<evidence type="ECO:0000256" key="1">
    <source>
        <dbReference type="ARBA" id="ARBA00022441"/>
    </source>
</evidence>
<dbReference type="Pfam" id="PF24681">
    <property type="entry name" value="Kelch_KLHDC2_KLHL20_DRC7"/>
    <property type="match status" value="2"/>
</dbReference>
<evidence type="ECO:0000256" key="2">
    <source>
        <dbReference type="ARBA" id="ARBA00022737"/>
    </source>
</evidence>
<dbReference type="SUPFAM" id="SSF117281">
    <property type="entry name" value="Kelch motif"/>
    <property type="match status" value="2"/>
</dbReference>
<sequence length="535" mass="59630">NKRVGIDVDIPLVEGLRFFFEDGHLAIECTNFTGRFTLSKSRTIPAALTTPVIESKKRQVEEPFVIYEDTAKRQKCISPDDKVLTKAIKFVSNEKENQNNVGTKEESKVEASEELNQARSEAPRLPLQLLKAESPEKPKSASTTPSKIKVKKTKVVKKSAEIKSFFAPKDSVKAETIEEPTPNDEIDVATSHVTQEDEEVISETIPANLESFTGTYELVSVKGTKPCQRWGATATLIGDNRIVLYGGESEEETTLSDLFIYNIQTAEWSRPQNCESIPRAWHSSVYLPQKKLMLVFGGECLKNDAMESLSDFMILDTECFLWYPPAVNGTPPTGRSGHTMCVLGSDVVVFGGTRGRNRMNSMHILDTNTWTWRSLKVEGRAPGARNYHSAVAMGKNRMVIFGGNDTKRSFDDVHVLERREADGAWFWFHPTTTGSGPTPRTGQSAVALDDNTIVIYGGWDPQWDAPQNTKLFGDVFALNIQTWQWTPMAVTPSEAMQRVGHSAVVSGTDNKLMYLFSGQNVKETRINDVHTIRLA</sequence>
<evidence type="ECO:0000313" key="4">
    <source>
        <dbReference type="EMBL" id="OQS02119.1"/>
    </source>
</evidence>
<evidence type="ECO:0000256" key="3">
    <source>
        <dbReference type="SAM" id="MobiDB-lite"/>
    </source>
</evidence>
<accession>A0A1V9ZVX0</accession>
<feature type="compositionally biased region" description="Basic and acidic residues" evidence="3">
    <location>
        <begin position="96"/>
        <end position="111"/>
    </location>
</feature>
<dbReference type="PANTHER" id="PTHR46093">
    <property type="entry name" value="ACYL-COA-BINDING DOMAIN-CONTAINING PROTEIN 5"/>
    <property type="match status" value="1"/>
</dbReference>
<keyword evidence="1" id="KW-0880">Kelch repeat</keyword>
<protein>
    <submittedName>
        <fullName evidence="4">Rab9 effector protein</fullName>
    </submittedName>
</protein>
<name>A0A1V9ZVX0_9STRA</name>